<dbReference type="PROSITE" id="PS50297">
    <property type="entry name" value="ANK_REP_REGION"/>
    <property type="match status" value="4"/>
</dbReference>
<dbReference type="PROSITE" id="PS50088">
    <property type="entry name" value="ANK_REPEAT"/>
    <property type="match status" value="4"/>
</dbReference>
<protein>
    <submittedName>
        <fullName evidence="5">Ankyrin</fullName>
    </submittedName>
</protein>
<evidence type="ECO:0000313" key="4">
    <source>
        <dbReference type="Proteomes" id="UP000504637"/>
    </source>
</evidence>
<dbReference type="InterPro" id="IPR002110">
    <property type="entry name" value="Ankyrin_rpt"/>
</dbReference>
<sequence length="599" mass="64772">MNTETQGATSIVESPNNEFNNRSALAFTDLRISEETEENAEIEAVPAGSATMSTTLDVDLEKSSFKALCRSCRAEITLSHPFYTCIPYSISHPSKHPGGSYDVCLTCQASVKTCLVHKRVLHRIDVVWHNGKPFDQFHINRGEEPGDSALVAALKARDLDRLNRLAKIPGLMDASDVNGHAPLHIAATLGFEAEVRCLIKNGADLETKNVQSQTPLFNAIGAQELSIAILLIESGANKAAIDGFLMSPLHFACSLSLTEAVAMLLSTEPAENIGTYADQTPDNGDSALLLACENGNFAIVRALLEAGADPNLMARNESGHLRPGSHRLPESQQGLEILRLLAEFGADFWRKDTSGWTQLHMNAFSGRADLCRELFNISTNSDQLKSSRSAAADVGNRAAHWDTLKTQLNADPNAITNNGYTALFLGASNGHADVCRTLLEFGANPSITAKPRRPTFPGSFSGIHTPLTSASYHGHEGVVSALISFGASVGPILGGTSPLLEATRGGYLKICEKLITAGADMNWCHGDQTALSNAAEYGRVRIVHMLFKKGARAWPLKNNGYRKKLFFEPGVDQQSRYRIAQAFKAQKLVYTRSAKTPIS</sequence>
<reference evidence="5" key="1">
    <citation type="submission" date="2020-01" db="EMBL/GenBank/DDBJ databases">
        <authorList>
            <consortium name="DOE Joint Genome Institute"/>
            <person name="Haridas S."/>
            <person name="Albert R."/>
            <person name="Binder M."/>
            <person name="Bloem J."/>
            <person name="Labutti K."/>
            <person name="Salamov A."/>
            <person name="Andreopoulos B."/>
            <person name="Baker S.E."/>
            <person name="Barry K."/>
            <person name="Bills G."/>
            <person name="Bluhm B.H."/>
            <person name="Cannon C."/>
            <person name="Castanera R."/>
            <person name="Culley D.E."/>
            <person name="Daum C."/>
            <person name="Ezra D."/>
            <person name="Gonzalez J.B."/>
            <person name="Henrissat B."/>
            <person name="Kuo A."/>
            <person name="Liang C."/>
            <person name="Lipzen A."/>
            <person name="Lutzoni F."/>
            <person name="Magnuson J."/>
            <person name="Mondo S."/>
            <person name="Nolan M."/>
            <person name="Ohm R."/>
            <person name="Pangilinan J."/>
            <person name="Park H.-J."/>
            <person name="Ramirez L."/>
            <person name="Alfaro M."/>
            <person name="Sun H."/>
            <person name="Tritt A."/>
            <person name="Yoshinaga Y."/>
            <person name="Zwiers L.-H."/>
            <person name="Turgeon B.G."/>
            <person name="Goodwin S.B."/>
            <person name="Spatafora J.W."/>
            <person name="Crous P.W."/>
            <person name="Grigoriev I.V."/>
        </authorList>
    </citation>
    <scope>NUCLEOTIDE SEQUENCE</scope>
    <source>
        <strain evidence="5">CBS 342.82</strain>
    </source>
</reference>
<dbReference type="SUPFAM" id="SSF48403">
    <property type="entry name" value="Ankyrin repeat"/>
    <property type="match status" value="2"/>
</dbReference>
<dbReference type="GeneID" id="54356828"/>
<dbReference type="AlphaFoldDB" id="A0A6J3LUJ0"/>
<feature type="repeat" description="ANK" evidence="3">
    <location>
        <begin position="178"/>
        <end position="210"/>
    </location>
</feature>
<dbReference type="OrthoDB" id="539213at2759"/>
<evidence type="ECO:0000256" key="3">
    <source>
        <dbReference type="PROSITE-ProRule" id="PRU00023"/>
    </source>
</evidence>
<accession>A0A6J3LUJ0</accession>
<evidence type="ECO:0000256" key="1">
    <source>
        <dbReference type="ARBA" id="ARBA00022737"/>
    </source>
</evidence>
<dbReference type="PANTHER" id="PTHR24198">
    <property type="entry name" value="ANKYRIN REPEAT AND PROTEIN KINASE DOMAIN-CONTAINING PROTEIN"/>
    <property type="match status" value="1"/>
</dbReference>
<dbReference type="Pfam" id="PF12796">
    <property type="entry name" value="Ank_2"/>
    <property type="match status" value="3"/>
</dbReference>
<reference evidence="5" key="3">
    <citation type="submission" date="2025-08" db="UniProtKB">
        <authorList>
            <consortium name="RefSeq"/>
        </authorList>
    </citation>
    <scope>IDENTIFICATION</scope>
    <source>
        <strain evidence="5">CBS 342.82</strain>
    </source>
</reference>
<reference evidence="5" key="2">
    <citation type="submission" date="2020-04" db="EMBL/GenBank/DDBJ databases">
        <authorList>
            <consortium name="NCBI Genome Project"/>
        </authorList>
    </citation>
    <scope>NUCLEOTIDE SEQUENCE</scope>
    <source>
        <strain evidence="5">CBS 342.82</strain>
    </source>
</reference>
<proteinExistence type="predicted"/>
<keyword evidence="4" id="KW-1185">Reference proteome</keyword>
<feature type="repeat" description="ANK" evidence="3">
    <location>
        <begin position="494"/>
        <end position="522"/>
    </location>
</feature>
<feature type="repeat" description="ANK" evidence="3">
    <location>
        <begin position="418"/>
        <end position="450"/>
    </location>
</feature>
<dbReference type="SMART" id="SM00248">
    <property type="entry name" value="ANK"/>
    <property type="match status" value="9"/>
</dbReference>
<dbReference type="InterPro" id="IPR036770">
    <property type="entry name" value="Ankyrin_rpt-contain_sf"/>
</dbReference>
<name>A0A6J3LUJ0_9PEZI</name>
<keyword evidence="2 3" id="KW-0040">ANK repeat</keyword>
<feature type="repeat" description="ANK" evidence="3">
    <location>
        <begin position="283"/>
        <end position="315"/>
    </location>
</feature>
<gene>
    <name evidence="5" type="ORF">K489DRAFT_128686</name>
</gene>
<keyword evidence="1" id="KW-0677">Repeat</keyword>
<evidence type="ECO:0000256" key="2">
    <source>
        <dbReference type="ARBA" id="ARBA00023043"/>
    </source>
</evidence>
<dbReference type="Gene3D" id="1.25.40.20">
    <property type="entry name" value="Ankyrin repeat-containing domain"/>
    <property type="match status" value="5"/>
</dbReference>
<evidence type="ECO:0000313" key="5">
    <source>
        <dbReference type="RefSeq" id="XP_033455323.1"/>
    </source>
</evidence>
<dbReference type="Proteomes" id="UP000504637">
    <property type="component" value="Unplaced"/>
</dbReference>
<dbReference type="RefSeq" id="XP_033455323.1">
    <property type="nucleotide sequence ID" value="XM_033599029.1"/>
</dbReference>
<organism evidence="5">
    <name type="scientific">Dissoconium aciculare CBS 342.82</name>
    <dbReference type="NCBI Taxonomy" id="1314786"/>
    <lineage>
        <taxon>Eukaryota</taxon>
        <taxon>Fungi</taxon>
        <taxon>Dikarya</taxon>
        <taxon>Ascomycota</taxon>
        <taxon>Pezizomycotina</taxon>
        <taxon>Dothideomycetes</taxon>
        <taxon>Dothideomycetidae</taxon>
        <taxon>Mycosphaerellales</taxon>
        <taxon>Dissoconiaceae</taxon>
        <taxon>Dissoconium</taxon>
    </lineage>
</organism>
<dbReference type="PANTHER" id="PTHR24198:SF165">
    <property type="entry name" value="ANKYRIN REPEAT-CONTAINING PROTEIN-RELATED"/>
    <property type="match status" value="1"/>
</dbReference>